<organism evidence="7 8">
    <name type="scientific">Paucilactobacillus suebicus DSM 5007 = KCTC 3549</name>
    <dbReference type="NCBI Taxonomy" id="1423807"/>
    <lineage>
        <taxon>Bacteria</taxon>
        <taxon>Bacillati</taxon>
        <taxon>Bacillota</taxon>
        <taxon>Bacilli</taxon>
        <taxon>Lactobacillales</taxon>
        <taxon>Lactobacillaceae</taxon>
        <taxon>Paucilactobacillus</taxon>
    </lineage>
</organism>
<feature type="transmembrane region" description="Helical" evidence="6">
    <location>
        <begin position="7"/>
        <end position="29"/>
    </location>
</feature>
<dbReference type="Proteomes" id="UP000051820">
    <property type="component" value="Unassembled WGS sequence"/>
</dbReference>
<evidence type="ECO:0000256" key="3">
    <source>
        <dbReference type="ARBA" id="ARBA00022692"/>
    </source>
</evidence>
<feature type="transmembrane region" description="Helical" evidence="6">
    <location>
        <begin position="226"/>
        <end position="243"/>
    </location>
</feature>
<accession>A0A0R1W401</accession>
<evidence type="ECO:0000256" key="6">
    <source>
        <dbReference type="RuleBase" id="RU363041"/>
    </source>
</evidence>
<sequence length="244" mass="25700">MTIVSLIVIGFVVGMFTISMGGGGAAIYLGVLTALFHVSPAVAASTSLMTAFPSLVVGSLSYFHSKKINFKIANQMLIAALPAVVVGSFLAPHIPNNFYKWLIGLILIILGIQIFVQRNKKETNQPNRLKASGFGVLSGLMVGIAGLSGGGPIVAGLLLMGLDMFDAAATSSYVLVGMTLVGIIFHLGSGQVDWSIGWGLMVGALIGALLAPRLMDRLSHSKNNKWLKPFMGVLLMLMGIKTII</sequence>
<gene>
    <name evidence="7" type="ORF">FD16_GL002459</name>
</gene>
<dbReference type="RefSeq" id="WP_056938534.1">
    <property type="nucleotide sequence ID" value="NZ_AZGF01000009.1"/>
</dbReference>
<proteinExistence type="inferred from homology"/>
<dbReference type="InterPro" id="IPR002781">
    <property type="entry name" value="TM_pro_TauE-like"/>
</dbReference>
<dbReference type="PATRIC" id="fig|1423807.3.peg.2540"/>
<evidence type="ECO:0000256" key="2">
    <source>
        <dbReference type="ARBA" id="ARBA00009142"/>
    </source>
</evidence>
<dbReference type="PANTHER" id="PTHR43701">
    <property type="entry name" value="MEMBRANE TRANSPORTER PROTEIN MJ0441-RELATED"/>
    <property type="match status" value="1"/>
</dbReference>
<dbReference type="Pfam" id="PF01925">
    <property type="entry name" value="TauE"/>
    <property type="match status" value="1"/>
</dbReference>
<protein>
    <recommendedName>
        <fullName evidence="6">Probable membrane transporter protein</fullName>
    </recommendedName>
</protein>
<keyword evidence="8" id="KW-1185">Reference proteome</keyword>
<keyword evidence="5 6" id="KW-0472">Membrane</keyword>
<evidence type="ECO:0000256" key="1">
    <source>
        <dbReference type="ARBA" id="ARBA00004141"/>
    </source>
</evidence>
<keyword evidence="4 6" id="KW-1133">Transmembrane helix</keyword>
<dbReference type="AlphaFoldDB" id="A0A0R1W401"/>
<evidence type="ECO:0000256" key="5">
    <source>
        <dbReference type="ARBA" id="ARBA00023136"/>
    </source>
</evidence>
<comment type="similarity">
    <text evidence="2 6">Belongs to the 4-toluene sulfonate uptake permease (TSUP) (TC 2.A.102) family.</text>
</comment>
<dbReference type="eggNOG" id="COG0730">
    <property type="taxonomic scope" value="Bacteria"/>
</dbReference>
<comment type="caution">
    <text evidence="7">The sequence shown here is derived from an EMBL/GenBank/DDBJ whole genome shotgun (WGS) entry which is preliminary data.</text>
</comment>
<dbReference type="InterPro" id="IPR051598">
    <property type="entry name" value="TSUP/Inactive_protease-like"/>
</dbReference>
<comment type="subcellular location">
    <subcellularLocation>
        <location evidence="6">Cell membrane</location>
        <topology evidence="6">Multi-pass membrane protein</topology>
    </subcellularLocation>
    <subcellularLocation>
        <location evidence="1">Membrane</location>
        <topology evidence="1">Multi-pass membrane protein</topology>
    </subcellularLocation>
</comment>
<dbReference type="GO" id="GO:0005886">
    <property type="term" value="C:plasma membrane"/>
    <property type="evidence" value="ECO:0007669"/>
    <property type="project" value="UniProtKB-SubCell"/>
</dbReference>
<keyword evidence="3 6" id="KW-0812">Transmembrane</keyword>
<feature type="transmembrane region" description="Helical" evidence="6">
    <location>
        <begin position="167"/>
        <end position="187"/>
    </location>
</feature>
<feature type="transmembrane region" description="Helical" evidence="6">
    <location>
        <begin position="98"/>
        <end position="116"/>
    </location>
</feature>
<dbReference type="PANTHER" id="PTHR43701:SF2">
    <property type="entry name" value="MEMBRANE TRANSPORTER PROTEIN YJNA-RELATED"/>
    <property type="match status" value="1"/>
</dbReference>
<name>A0A0R1W401_9LACO</name>
<evidence type="ECO:0000256" key="4">
    <source>
        <dbReference type="ARBA" id="ARBA00022989"/>
    </source>
</evidence>
<dbReference type="STRING" id="1423807.FD16_GL002459"/>
<feature type="transmembrane region" description="Helical" evidence="6">
    <location>
        <begin position="75"/>
        <end position="92"/>
    </location>
</feature>
<feature type="transmembrane region" description="Helical" evidence="6">
    <location>
        <begin position="136"/>
        <end position="161"/>
    </location>
</feature>
<keyword evidence="6" id="KW-1003">Cell membrane</keyword>
<feature type="transmembrane region" description="Helical" evidence="6">
    <location>
        <begin position="41"/>
        <end position="63"/>
    </location>
</feature>
<evidence type="ECO:0000313" key="7">
    <source>
        <dbReference type="EMBL" id="KRM12274.1"/>
    </source>
</evidence>
<evidence type="ECO:0000313" key="8">
    <source>
        <dbReference type="Proteomes" id="UP000051820"/>
    </source>
</evidence>
<dbReference type="EMBL" id="AZGF01000009">
    <property type="protein sequence ID" value="KRM12274.1"/>
    <property type="molecule type" value="Genomic_DNA"/>
</dbReference>
<feature type="transmembrane region" description="Helical" evidence="6">
    <location>
        <begin position="194"/>
        <end position="214"/>
    </location>
</feature>
<reference evidence="7 8" key="1">
    <citation type="journal article" date="2015" name="Genome Announc.">
        <title>Expanding the biotechnology potential of lactobacilli through comparative genomics of 213 strains and associated genera.</title>
        <authorList>
            <person name="Sun Z."/>
            <person name="Harris H.M."/>
            <person name="McCann A."/>
            <person name="Guo C."/>
            <person name="Argimon S."/>
            <person name="Zhang W."/>
            <person name="Yang X."/>
            <person name="Jeffery I.B."/>
            <person name="Cooney J.C."/>
            <person name="Kagawa T.F."/>
            <person name="Liu W."/>
            <person name="Song Y."/>
            <person name="Salvetti E."/>
            <person name="Wrobel A."/>
            <person name="Rasinkangas P."/>
            <person name="Parkhill J."/>
            <person name="Rea M.C."/>
            <person name="O'Sullivan O."/>
            <person name="Ritari J."/>
            <person name="Douillard F.P."/>
            <person name="Paul Ross R."/>
            <person name="Yang R."/>
            <person name="Briner A.E."/>
            <person name="Felis G.E."/>
            <person name="de Vos W.M."/>
            <person name="Barrangou R."/>
            <person name="Klaenhammer T.R."/>
            <person name="Caufield P.W."/>
            <person name="Cui Y."/>
            <person name="Zhang H."/>
            <person name="O'Toole P.W."/>
        </authorList>
    </citation>
    <scope>NUCLEOTIDE SEQUENCE [LARGE SCALE GENOMIC DNA]</scope>
    <source>
        <strain evidence="7 8">DSM 5007</strain>
    </source>
</reference>